<dbReference type="RefSeq" id="WP_070101139.1">
    <property type="nucleotide sequence ID" value="NZ_CABIXL010000002.1"/>
</dbReference>
<proteinExistence type="predicted"/>
<dbReference type="Proteomes" id="UP000095488">
    <property type="component" value="Unassembled WGS sequence"/>
</dbReference>
<dbReference type="InterPro" id="IPR011004">
    <property type="entry name" value="Trimer_LpxA-like_sf"/>
</dbReference>
<dbReference type="PANTHER" id="PTHR23416:SF78">
    <property type="entry name" value="LIPOPOLYSACCHARIDE BIOSYNTHESIS O-ACETYL TRANSFERASE WBBJ-RELATED"/>
    <property type="match status" value="1"/>
</dbReference>
<dbReference type="PANTHER" id="PTHR23416">
    <property type="entry name" value="SIALIC ACID SYNTHASE-RELATED"/>
    <property type="match status" value="1"/>
</dbReference>
<sequence length="250" mass="27652">MSKGNITGENNKIIFTFSNGDEINYLELNDNKINESNINILGNNNKIMLFAKSEEDILNILSNKGLSISIVGDNNLVKMGDVTFGFNEALGINGLSIFIGGLADTWTDPNALRYANNCKVILGNNILVNGVRMYLQDSSSSITVGDNCMFSWGIDVWCTDVHTITDLDGNPLNYGKSIEIGNHVWIGKDVKIGKNTKISDDSIIGWNSLVTRKFDESNVIIAGNPAKIIKKNINWNARCLNCYEDYMNLK</sequence>
<evidence type="ECO:0000313" key="2">
    <source>
        <dbReference type="Proteomes" id="UP000095488"/>
    </source>
</evidence>
<dbReference type="GO" id="GO:0008925">
    <property type="term" value="F:maltose O-acetyltransferase activity"/>
    <property type="evidence" value="ECO:0007669"/>
    <property type="project" value="UniProtKB-EC"/>
</dbReference>
<keyword evidence="1" id="KW-0808">Transferase</keyword>
<dbReference type="Gene3D" id="2.160.10.10">
    <property type="entry name" value="Hexapeptide repeat proteins"/>
    <property type="match status" value="1"/>
</dbReference>
<dbReference type="InterPro" id="IPR051159">
    <property type="entry name" value="Hexapeptide_acetyltransf"/>
</dbReference>
<comment type="caution">
    <text evidence="1">The sequence shown here is derived from an EMBL/GenBank/DDBJ whole genome shotgun (WGS) entry which is preliminary data.</text>
</comment>
<dbReference type="EMBL" id="CYZR01000002">
    <property type="protein sequence ID" value="CUN59906.1"/>
    <property type="molecule type" value="Genomic_DNA"/>
</dbReference>
<keyword evidence="2" id="KW-1185">Reference proteome</keyword>
<evidence type="ECO:0000313" key="1">
    <source>
        <dbReference type="EMBL" id="CUN59906.1"/>
    </source>
</evidence>
<accession>A0ABP2AMV5</accession>
<protein>
    <submittedName>
        <fullName evidence="1">Maltose O-acetyltransferase</fullName>
        <ecNumber evidence="1">2.3.1.79</ecNumber>
    </submittedName>
</protein>
<organism evidence="1 2">
    <name type="scientific">Sarcina ventriculi</name>
    <name type="common">Clostridium ventriculi</name>
    <dbReference type="NCBI Taxonomy" id="1267"/>
    <lineage>
        <taxon>Bacteria</taxon>
        <taxon>Bacillati</taxon>
        <taxon>Bacillota</taxon>
        <taxon>Clostridia</taxon>
        <taxon>Eubacteriales</taxon>
        <taxon>Clostridiaceae</taxon>
        <taxon>Sarcina</taxon>
    </lineage>
</organism>
<dbReference type="SUPFAM" id="SSF51161">
    <property type="entry name" value="Trimeric LpxA-like enzymes"/>
    <property type="match status" value="1"/>
</dbReference>
<reference evidence="1 2" key="1">
    <citation type="submission" date="2015-09" db="EMBL/GenBank/DDBJ databases">
        <authorList>
            <consortium name="Pathogen Informatics"/>
            <person name="Wu L."/>
            <person name="Ma J."/>
        </authorList>
    </citation>
    <scope>NUCLEOTIDE SEQUENCE [LARGE SCALE GENOMIC DNA]</scope>
    <source>
        <strain evidence="1 2">2789STDY5834858</strain>
    </source>
</reference>
<keyword evidence="1" id="KW-0012">Acyltransferase</keyword>
<gene>
    <name evidence="1" type="primary">maa_1</name>
    <name evidence="1" type="ORF">ERS852473_00588</name>
</gene>
<name>A0ABP2AMV5_SARVE</name>
<dbReference type="EC" id="2.3.1.79" evidence="1"/>